<dbReference type="PROSITE" id="PS50109">
    <property type="entry name" value="HIS_KIN"/>
    <property type="match status" value="1"/>
</dbReference>
<dbReference type="InterPro" id="IPR004358">
    <property type="entry name" value="Sig_transdc_His_kin-like_C"/>
</dbReference>
<comment type="catalytic activity">
    <reaction evidence="1">
        <text>ATP + protein L-histidine = ADP + protein N-phospho-L-histidine.</text>
        <dbReference type="EC" id="2.7.13.3"/>
    </reaction>
</comment>
<evidence type="ECO:0000313" key="10">
    <source>
        <dbReference type="Proteomes" id="UP000430508"/>
    </source>
</evidence>
<dbReference type="InterPro" id="IPR003594">
    <property type="entry name" value="HATPase_dom"/>
</dbReference>
<gene>
    <name evidence="9" type="ORF">GQ588_00480</name>
</gene>
<evidence type="ECO:0000256" key="6">
    <source>
        <dbReference type="ARBA" id="ARBA00022777"/>
    </source>
</evidence>
<dbReference type="Pfam" id="PF02518">
    <property type="entry name" value="HATPase_c"/>
    <property type="match status" value="1"/>
</dbReference>
<organism evidence="9 10">
    <name type="scientific">Dehalobacter restrictus</name>
    <dbReference type="NCBI Taxonomy" id="55583"/>
    <lineage>
        <taxon>Bacteria</taxon>
        <taxon>Bacillati</taxon>
        <taxon>Bacillota</taxon>
        <taxon>Clostridia</taxon>
        <taxon>Eubacteriales</taxon>
        <taxon>Desulfitobacteriaceae</taxon>
        <taxon>Dehalobacter</taxon>
    </lineage>
</organism>
<dbReference type="Gene3D" id="3.30.565.10">
    <property type="entry name" value="Histidine kinase-like ATPase, C-terminal domain"/>
    <property type="match status" value="1"/>
</dbReference>
<name>A0A857DML8_9FIRM</name>
<proteinExistence type="predicted"/>
<dbReference type="InterPro" id="IPR005467">
    <property type="entry name" value="His_kinase_dom"/>
</dbReference>
<dbReference type="PANTHER" id="PTHR45453">
    <property type="entry name" value="PHOSPHATE REGULON SENSOR PROTEIN PHOR"/>
    <property type="match status" value="1"/>
</dbReference>
<keyword evidence="5" id="KW-0808">Transferase</keyword>
<evidence type="ECO:0000256" key="1">
    <source>
        <dbReference type="ARBA" id="ARBA00000085"/>
    </source>
</evidence>
<dbReference type="Proteomes" id="UP000430508">
    <property type="component" value="Chromosome"/>
</dbReference>
<dbReference type="SUPFAM" id="SSF55874">
    <property type="entry name" value="ATPase domain of HSP90 chaperone/DNA topoisomerase II/histidine kinase"/>
    <property type="match status" value="1"/>
</dbReference>
<evidence type="ECO:0000256" key="2">
    <source>
        <dbReference type="ARBA" id="ARBA00004370"/>
    </source>
</evidence>
<evidence type="ECO:0000313" key="9">
    <source>
        <dbReference type="EMBL" id="QHA01828.1"/>
    </source>
</evidence>
<dbReference type="RefSeq" id="WP_158208684.1">
    <property type="nucleotide sequence ID" value="NZ_CP046996.1"/>
</dbReference>
<sequence length="76" mass="8342">MTIQDQGQGILAEELPYICHRFYKTDKSRKSSGTGLGLAIAKHLIQLLNGLVTLDSKIDQGTIVQIDLPFGSEQNL</sequence>
<dbReference type="InterPro" id="IPR050351">
    <property type="entry name" value="BphY/WalK/GraS-like"/>
</dbReference>
<reference evidence="9 10" key="1">
    <citation type="submission" date="2019-12" db="EMBL/GenBank/DDBJ databases">
        <title>Sequence classification of anaerobic respiratory reductive dehalogenases: First we see many, then we see few.</title>
        <authorList>
            <person name="Molenda O."/>
            <person name="Puentes Jacome L.A."/>
            <person name="Cao X."/>
            <person name="Nesbo C.L."/>
            <person name="Tang S."/>
            <person name="Morson N."/>
            <person name="Patron J."/>
            <person name="Lomheim L."/>
            <person name="Wishart D.S."/>
            <person name="Edwards E.A."/>
        </authorList>
    </citation>
    <scope>NUCLEOTIDE SEQUENCE [LARGE SCALE GENOMIC DNA]</scope>
    <source>
        <strain evidence="9 10">12DCA</strain>
    </source>
</reference>
<dbReference type="EC" id="2.7.13.3" evidence="3"/>
<evidence type="ECO:0000256" key="7">
    <source>
        <dbReference type="ARBA" id="ARBA00023012"/>
    </source>
</evidence>
<dbReference type="AlphaFoldDB" id="A0A857DML8"/>
<dbReference type="GO" id="GO:0016036">
    <property type="term" value="P:cellular response to phosphate starvation"/>
    <property type="evidence" value="ECO:0007669"/>
    <property type="project" value="TreeGrafter"/>
</dbReference>
<evidence type="ECO:0000256" key="4">
    <source>
        <dbReference type="ARBA" id="ARBA00022553"/>
    </source>
</evidence>
<comment type="subcellular location">
    <subcellularLocation>
        <location evidence="2">Membrane</location>
    </subcellularLocation>
</comment>
<dbReference type="GO" id="GO:0000155">
    <property type="term" value="F:phosphorelay sensor kinase activity"/>
    <property type="evidence" value="ECO:0007669"/>
    <property type="project" value="TreeGrafter"/>
</dbReference>
<keyword evidence="6" id="KW-0418">Kinase</keyword>
<dbReference type="GO" id="GO:0005886">
    <property type="term" value="C:plasma membrane"/>
    <property type="evidence" value="ECO:0007669"/>
    <property type="project" value="TreeGrafter"/>
</dbReference>
<dbReference type="EMBL" id="CP046996">
    <property type="protein sequence ID" value="QHA01828.1"/>
    <property type="molecule type" value="Genomic_DNA"/>
</dbReference>
<accession>A0A857DML8</accession>
<dbReference type="CDD" id="cd00075">
    <property type="entry name" value="HATPase"/>
    <property type="match status" value="1"/>
</dbReference>
<evidence type="ECO:0000256" key="3">
    <source>
        <dbReference type="ARBA" id="ARBA00012438"/>
    </source>
</evidence>
<dbReference type="PANTHER" id="PTHR45453:SF1">
    <property type="entry name" value="PHOSPHATE REGULON SENSOR PROTEIN PHOR"/>
    <property type="match status" value="1"/>
</dbReference>
<evidence type="ECO:0000256" key="5">
    <source>
        <dbReference type="ARBA" id="ARBA00022679"/>
    </source>
</evidence>
<dbReference type="GO" id="GO:0004721">
    <property type="term" value="F:phosphoprotein phosphatase activity"/>
    <property type="evidence" value="ECO:0007669"/>
    <property type="project" value="TreeGrafter"/>
</dbReference>
<dbReference type="InterPro" id="IPR036890">
    <property type="entry name" value="HATPase_C_sf"/>
</dbReference>
<dbReference type="PRINTS" id="PR00344">
    <property type="entry name" value="BCTRLSENSOR"/>
</dbReference>
<feature type="domain" description="Histidine kinase" evidence="8">
    <location>
        <begin position="1"/>
        <end position="72"/>
    </location>
</feature>
<keyword evidence="4" id="KW-0597">Phosphoprotein</keyword>
<evidence type="ECO:0000259" key="8">
    <source>
        <dbReference type="PROSITE" id="PS50109"/>
    </source>
</evidence>
<keyword evidence="7" id="KW-0902">Two-component regulatory system</keyword>
<protein>
    <recommendedName>
        <fullName evidence="3">histidine kinase</fullName>
        <ecNumber evidence="3">2.7.13.3</ecNumber>
    </recommendedName>
</protein>